<keyword evidence="15" id="KW-1185">Reference proteome</keyword>
<dbReference type="InterPro" id="IPR005944">
    <property type="entry name" value="Pro_iminopeptidase"/>
</dbReference>
<evidence type="ECO:0000256" key="3">
    <source>
        <dbReference type="ARBA" id="ARBA00010088"/>
    </source>
</evidence>
<evidence type="ECO:0000256" key="7">
    <source>
        <dbReference type="ARBA" id="ARBA00022490"/>
    </source>
</evidence>
<protein>
    <recommendedName>
        <fullName evidence="5 11">Proline iminopeptidase</fullName>
        <shortName evidence="11">PIP</shortName>
        <ecNumber evidence="4 11">3.4.11.5</ecNumber>
    </recommendedName>
    <alternativeName>
        <fullName evidence="10 11">Prolyl aminopeptidase</fullName>
    </alternativeName>
</protein>
<dbReference type="EC" id="3.4.11.5" evidence="4 11"/>
<keyword evidence="6 11" id="KW-0031">Aminopeptidase</keyword>
<keyword evidence="9 11" id="KW-0378">Hydrolase</keyword>
<comment type="caution">
    <text evidence="14">The sequence shown here is derived from an EMBL/GenBank/DDBJ whole genome shotgun (WGS) entry which is preliminary data.</text>
</comment>
<evidence type="ECO:0000256" key="6">
    <source>
        <dbReference type="ARBA" id="ARBA00022438"/>
    </source>
</evidence>
<keyword evidence="7 11" id="KW-0963">Cytoplasm</keyword>
<name>A0ABV7AR07_9GAMM</name>
<evidence type="ECO:0000256" key="2">
    <source>
        <dbReference type="ARBA" id="ARBA00004496"/>
    </source>
</evidence>
<evidence type="ECO:0000256" key="5">
    <source>
        <dbReference type="ARBA" id="ARBA00021843"/>
    </source>
</evidence>
<dbReference type="PRINTS" id="PR00111">
    <property type="entry name" value="ABHYDROLASE"/>
</dbReference>
<gene>
    <name evidence="14" type="primary">pip</name>
    <name evidence="14" type="ORF">ACFOJE_06865</name>
</gene>
<evidence type="ECO:0000313" key="14">
    <source>
        <dbReference type="EMBL" id="MFC2971933.1"/>
    </source>
</evidence>
<dbReference type="RefSeq" id="WP_377813546.1">
    <property type="nucleotide sequence ID" value="NZ_JBHRSJ010000012.1"/>
</dbReference>
<proteinExistence type="inferred from homology"/>
<dbReference type="InterPro" id="IPR000073">
    <property type="entry name" value="AB_hydrolase_1"/>
</dbReference>
<accession>A0ABV7AR07</accession>
<feature type="domain" description="AB hydrolase-1" evidence="13">
    <location>
        <begin position="36"/>
        <end position="293"/>
    </location>
</feature>
<evidence type="ECO:0000256" key="8">
    <source>
        <dbReference type="ARBA" id="ARBA00022670"/>
    </source>
</evidence>
<sequence>MQTLYPEIKPYARHLLAVDHPHKLYIDESGTQDGLPVLFVHGGPGAGCDALSRRFFDPSLYRIVTFDQRGCGRSTPHASLEKNTTWDLVADMERIREFLGIDKWVLFGGSWGSTLALAYAQTHPERVHGLILRGIFLCRPQDFHWFYQEGASRLFPDYWQDYLAPIPPEERGDLMRAYYKRLTGTDEIAQMQAAKAWSIWEGRTATLRPNPDVVERFHEHALSISRIECHYFVNNAFLEPDQLLRDMPKIAHLPGVIVHGRYDVICPLDNAWALHQVWPNSELSIIRDAGHSAGEPGIVDALVRATNDMAQRLLGLPPEDA</sequence>
<evidence type="ECO:0000259" key="13">
    <source>
        <dbReference type="Pfam" id="PF00561"/>
    </source>
</evidence>
<evidence type="ECO:0000256" key="10">
    <source>
        <dbReference type="ARBA" id="ARBA00029605"/>
    </source>
</evidence>
<dbReference type="NCBIfam" id="TIGR01249">
    <property type="entry name" value="pro_imino_pep_1"/>
    <property type="match status" value="1"/>
</dbReference>
<keyword evidence="8 11" id="KW-0645">Protease</keyword>
<dbReference type="InterPro" id="IPR029058">
    <property type="entry name" value="AB_hydrolase_fold"/>
</dbReference>
<evidence type="ECO:0000256" key="1">
    <source>
        <dbReference type="ARBA" id="ARBA00001585"/>
    </source>
</evidence>
<dbReference type="Gene3D" id="3.40.50.1820">
    <property type="entry name" value="alpha/beta hydrolase"/>
    <property type="match status" value="1"/>
</dbReference>
<evidence type="ECO:0000256" key="12">
    <source>
        <dbReference type="RuleBase" id="RU003421"/>
    </source>
</evidence>
<comment type="catalytic activity">
    <reaction evidence="1 11 12">
        <text>Release of N-terminal proline from a peptide.</text>
        <dbReference type="EC" id="3.4.11.5"/>
    </reaction>
</comment>
<dbReference type="Proteomes" id="UP001595457">
    <property type="component" value="Unassembled WGS sequence"/>
</dbReference>
<dbReference type="EMBL" id="JBHRSJ010000012">
    <property type="protein sequence ID" value="MFC2971933.1"/>
    <property type="molecule type" value="Genomic_DNA"/>
</dbReference>
<evidence type="ECO:0000313" key="15">
    <source>
        <dbReference type="Proteomes" id="UP001595457"/>
    </source>
</evidence>
<dbReference type="Pfam" id="PF00561">
    <property type="entry name" value="Abhydrolase_1"/>
    <property type="match status" value="1"/>
</dbReference>
<dbReference type="SUPFAM" id="SSF53474">
    <property type="entry name" value="alpha/beta-Hydrolases"/>
    <property type="match status" value="1"/>
</dbReference>
<evidence type="ECO:0000256" key="9">
    <source>
        <dbReference type="ARBA" id="ARBA00022801"/>
    </source>
</evidence>
<dbReference type="PANTHER" id="PTHR43722">
    <property type="entry name" value="PROLINE IMINOPEPTIDASE"/>
    <property type="match status" value="1"/>
</dbReference>
<dbReference type="InterPro" id="IPR002410">
    <property type="entry name" value="Peptidase_S33"/>
</dbReference>
<comment type="similarity">
    <text evidence="3 11 12">Belongs to the peptidase S33 family.</text>
</comment>
<dbReference type="PIRSF" id="PIRSF006431">
    <property type="entry name" value="Pept_S33"/>
    <property type="match status" value="1"/>
</dbReference>
<evidence type="ECO:0000256" key="4">
    <source>
        <dbReference type="ARBA" id="ARBA00012568"/>
    </source>
</evidence>
<dbReference type="GO" id="GO:0004177">
    <property type="term" value="F:aminopeptidase activity"/>
    <property type="evidence" value="ECO:0007669"/>
    <property type="project" value="UniProtKB-KW"/>
</dbReference>
<dbReference type="PANTHER" id="PTHR43722:SF1">
    <property type="entry name" value="PROLINE IMINOPEPTIDASE"/>
    <property type="match status" value="1"/>
</dbReference>
<comment type="subcellular location">
    <subcellularLocation>
        <location evidence="2 11">Cytoplasm</location>
    </subcellularLocation>
</comment>
<dbReference type="PRINTS" id="PR00793">
    <property type="entry name" value="PROAMNOPTASE"/>
</dbReference>
<organism evidence="14 15">
    <name type="scientific">Azotobacter bryophylli</name>
    <dbReference type="NCBI Taxonomy" id="1986537"/>
    <lineage>
        <taxon>Bacteria</taxon>
        <taxon>Pseudomonadati</taxon>
        <taxon>Pseudomonadota</taxon>
        <taxon>Gammaproteobacteria</taxon>
        <taxon>Pseudomonadales</taxon>
        <taxon>Pseudomonadaceae</taxon>
        <taxon>Azotobacter</taxon>
    </lineage>
</organism>
<reference evidence="15" key="1">
    <citation type="journal article" date="2019" name="Int. J. Syst. Evol. Microbiol.">
        <title>The Global Catalogue of Microorganisms (GCM) 10K type strain sequencing project: providing services to taxonomists for standard genome sequencing and annotation.</title>
        <authorList>
            <consortium name="The Broad Institute Genomics Platform"/>
            <consortium name="The Broad Institute Genome Sequencing Center for Infectious Disease"/>
            <person name="Wu L."/>
            <person name="Ma J."/>
        </authorList>
    </citation>
    <scope>NUCLEOTIDE SEQUENCE [LARGE SCALE GENOMIC DNA]</scope>
    <source>
        <strain evidence="15">KCTC 62195</strain>
    </source>
</reference>
<evidence type="ECO:0000256" key="11">
    <source>
        <dbReference type="PIRNR" id="PIRNR006431"/>
    </source>
</evidence>